<keyword evidence="4" id="KW-1185">Reference proteome</keyword>
<dbReference type="Pfam" id="PF06985">
    <property type="entry name" value="HET"/>
    <property type="match status" value="1"/>
</dbReference>
<comment type="caution">
    <text evidence="3">The sequence shown here is derived from an EMBL/GenBank/DDBJ whole genome shotgun (WGS) entry which is preliminary data.</text>
</comment>
<dbReference type="RefSeq" id="XP_066630605.1">
    <property type="nucleotide sequence ID" value="XM_066779801.1"/>
</dbReference>
<organism evidence="3 4">
    <name type="scientific">Diplodia seriata</name>
    <dbReference type="NCBI Taxonomy" id="420778"/>
    <lineage>
        <taxon>Eukaryota</taxon>
        <taxon>Fungi</taxon>
        <taxon>Dikarya</taxon>
        <taxon>Ascomycota</taxon>
        <taxon>Pezizomycotina</taxon>
        <taxon>Dothideomycetes</taxon>
        <taxon>Dothideomycetes incertae sedis</taxon>
        <taxon>Botryosphaeriales</taxon>
        <taxon>Botryosphaeriaceae</taxon>
        <taxon>Diplodia</taxon>
    </lineage>
</organism>
<dbReference type="InterPro" id="IPR010730">
    <property type="entry name" value="HET"/>
</dbReference>
<dbReference type="PANTHER" id="PTHR33112">
    <property type="entry name" value="DOMAIN PROTEIN, PUTATIVE-RELATED"/>
    <property type="match status" value="1"/>
</dbReference>
<accession>A0ABR3CAB0</accession>
<dbReference type="PANTHER" id="PTHR33112:SF16">
    <property type="entry name" value="HETEROKARYON INCOMPATIBILITY DOMAIN-CONTAINING PROTEIN"/>
    <property type="match status" value="1"/>
</dbReference>
<dbReference type="GeneID" id="92012475"/>
<evidence type="ECO:0000256" key="1">
    <source>
        <dbReference type="SAM" id="MobiDB-lite"/>
    </source>
</evidence>
<name>A0ABR3CAB0_9PEZI</name>
<proteinExistence type="predicted"/>
<dbReference type="EMBL" id="JAJVCZ030000008">
    <property type="protein sequence ID" value="KAL0257576.1"/>
    <property type="molecule type" value="Genomic_DNA"/>
</dbReference>
<feature type="domain" description="Heterokaryon incompatibility" evidence="2">
    <location>
        <begin position="8"/>
        <end position="159"/>
    </location>
</feature>
<sequence>MPHEVGSYAAVSYCWGPPGTANLRTTQGTLKSRKSSLFLDGETIPGTLQDAITITGSLGIRYLWIDALCIVQDDVEDWEKEAAKMQTVYANAEVTLAATDSTDCNGGLFHDTKPSLLQFTEKHTYRSMKLYACLENVESELYRTLDRSPLNQRGWTFQESLLSRRLVHFSDVQLVWECKTHVATEYGLLAWGKGEQSKRPFALLPTRGPRSSDGSNAPPPPAPEDWDALVESFSSRRFTENEDRVSAMAGVVLLFEAALRDIPLAGLWKRDLAAGLLWYLDTPSESDAPPELTHVPSWSWMSLMDGIRYDPKRRRSVTHGDKSWKRLEIRNVTLDWTGTALTSKIAFAWLELSGLVLPYGKVASEGGYTQFLDRMSEKPDLALFVQQASERWVRGGDRTGRASEAPVFTYHFLLLSRNLEANQYRRVGVFTVKSLFRPSSILSTASRQTLELI</sequence>
<reference evidence="3 4" key="1">
    <citation type="submission" date="2024-02" db="EMBL/GenBank/DDBJ databases">
        <title>De novo assembly and annotation of 12 fungi associated with fruit tree decline syndrome in Ontario, Canada.</title>
        <authorList>
            <person name="Sulman M."/>
            <person name="Ellouze W."/>
            <person name="Ilyukhin E."/>
        </authorList>
    </citation>
    <scope>NUCLEOTIDE SEQUENCE [LARGE SCALE GENOMIC DNA]</scope>
    <source>
        <strain evidence="3 4">FDS-637</strain>
    </source>
</reference>
<gene>
    <name evidence="3" type="ORF">SLS55_008390</name>
</gene>
<evidence type="ECO:0000259" key="2">
    <source>
        <dbReference type="Pfam" id="PF06985"/>
    </source>
</evidence>
<protein>
    <recommendedName>
        <fullName evidence="2">Heterokaryon incompatibility domain-containing protein</fullName>
    </recommendedName>
</protein>
<feature type="region of interest" description="Disordered" evidence="1">
    <location>
        <begin position="202"/>
        <end position="225"/>
    </location>
</feature>
<evidence type="ECO:0000313" key="4">
    <source>
        <dbReference type="Proteomes" id="UP001430584"/>
    </source>
</evidence>
<evidence type="ECO:0000313" key="3">
    <source>
        <dbReference type="EMBL" id="KAL0257576.1"/>
    </source>
</evidence>
<dbReference type="Proteomes" id="UP001430584">
    <property type="component" value="Unassembled WGS sequence"/>
</dbReference>